<dbReference type="SMART" id="SM00993">
    <property type="entry name" value="YL1_C"/>
    <property type="match status" value="1"/>
</dbReference>
<comment type="caution">
    <text evidence="3">The sequence shown here is derived from an EMBL/GenBank/DDBJ whole genome shotgun (WGS) entry which is preliminary data.</text>
</comment>
<feature type="compositionally biased region" description="Low complexity" evidence="1">
    <location>
        <begin position="146"/>
        <end position="190"/>
    </location>
</feature>
<gene>
    <name evidence="3" type="ORF">DUNSADRAFT_17805</name>
</gene>
<dbReference type="PANTHER" id="PTHR13275">
    <property type="entry name" value="YL-1 PROTEIN TRANSCRIPTION FACTOR-LIKE 1"/>
    <property type="match status" value="1"/>
</dbReference>
<evidence type="ECO:0000259" key="2">
    <source>
        <dbReference type="SMART" id="SM00993"/>
    </source>
</evidence>
<protein>
    <recommendedName>
        <fullName evidence="2">Vps72/YL1 C-terminal domain-containing protein</fullName>
    </recommendedName>
</protein>
<evidence type="ECO:0000313" key="4">
    <source>
        <dbReference type="Proteomes" id="UP000815325"/>
    </source>
</evidence>
<dbReference type="Pfam" id="PF08265">
    <property type="entry name" value="YL1_C"/>
    <property type="match status" value="1"/>
</dbReference>
<proteinExistence type="predicted"/>
<dbReference type="InterPro" id="IPR013272">
    <property type="entry name" value="Vps72/YL1_C"/>
</dbReference>
<evidence type="ECO:0000313" key="3">
    <source>
        <dbReference type="EMBL" id="KAF5840070.1"/>
    </source>
</evidence>
<evidence type="ECO:0000256" key="1">
    <source>
        <dbReference type="SAM" id="MobiDB-lite"/>
    </source>
</evidence>
<reference evidence="3" key="1">
    <citation type="submission" date="2017-08" db="EMBL/GenBank/DDBJ databases">
        <authorList>
            <person name="Polle J.E."/>
            <person name="Barry K."/>
            <person name="Cushman J."/>
            <person name="Schmutz J."/>
            <person name="Tran D."/>
            <person name="Hathwaick L.T."/>
            <person name="Yim W.C."/>
            <person name="Jenkins J."/>
            <person name="Mckie-Krisberg Z.M."/>
            <person name="Prochnik S."/>
            <person name="Lindquist E."/>
            <person name="Dockter R.B."/>
            <person name="Adam C."/>
            <person name="Molina H."/>
            <person name="Bunkerborg J."/>
            <person name="Jin E."/>
            <person name="Buchheim M."/>
            <person name="Magnuson J."/>
        </authorList>
    </citation>
    <scope>NUCLEOTIDE SEQUENCE</scope>
    <source>
        <strain evidence="3">CCAP 19/18</strain>
    </source>
</reference>
<dbReference type="EMBL" id="MU069524">
    <property type="protein sequence ID" value="KAF5840070.1"/>
    <property type="molecule type" value="Genomic_DNA"/>
</dbReference>
<dbReference type="PANTHER" id="PTHR13275:SF4">
    <property type="entry name" value="VACUOLAR PROTEIN SORTING-ASSOCIATED PROTEIN 72 HOMOLOG"/>
    <property type="match status" value="1"/>
</dbReference>
<sequence length="354" mass="35712">MCAAADTPSEGCVGTVECVQSLKLLMAMEEATKRKAAVVKQHYAGPLVKFVSKRRLKEVQPGQEEPGLTHTGPAAPGQPSPPKTAPAAPQTGHPSTLTPAQTPRGPAPQTPAPGAPPANGPTSAAIASTARPSQPSETLGVGGEAAGLPGAQTPAPTAAAAGGVRGSNAEGNAEAGGARSAATTSTPASGMDIDGSGSDIKREAGPHAAVKGATTATPMSGTDVDGRDGTSGGVRPHGDGATGEQGGGGEDAAAAAEAAAAKAARDLENDGRRYEGTVSYEICNMPYPPMWLRRFRALPPPAVHKCAITGMPARYRDPATGRAYANPAAFRRLHPERQVTPTQPLPLDQVRYPS</sequence>
<organism evidence="3 4">
    <name type="scientific">Dunaliella salina</name>
    <name type="common">Green alga</name>
    <name type="synonym">Protococcus salinus</name>
    <dbReference type="NCBI Taxonomy" id="3046"/>
    <lineage>
        <taxon>Eukaryota</taxon>
        <taxon>Viridiplantae</taxon>
        <taxon>Chlorophyta</taxon>
        <taxon>core chlorophytes</taxon>
        <taxon>Chlorophyceae</taxon>
        <taxon>CS clade</taxon>
        <taxon>Chlamydomonadales</taxon>
        <taxon>Dunaliellaceae</taxon>
        <taxon>Dunaliella</taxon>
    </lineage>
</organism>
<feature type="region of interest" description="Disordered" evidence="1">
    <location>
        <begin position="334"/>
        <end position="354"/>
    </location>
</feature>
<feature type="compositionally biased region" description="Pro residues" evidence="1">
    <location>
        <begin position="105"/>
        <end position="119"/>
    </location>
</feature>
<feature type="domain" description="Vps72/YL1 C-terminal" evidence="2">
    <location>
        <begin position="304"/>
        <end position="333"/>
    </location>
</feature>
<keyword evidence="4" id="KW-1185">Reference proteome</keyword>
<feature type="compositionally biased region" description="Gly residues" evidence="1">
    <location>
        <begin position="240"/>
        <end position="250"/>
    </location>
</feature>
<feature type="compositionally biased region" description="Low complexity" evidence="1">
    <location>
        <begin position="251"/>
        <end position="262"/>
    </location>
</feature>
<accession>A0ABQ7GZN4</accession>
<feature type="region of interest" description="Disordered" evidence="1">
    <location>
        <begin position="57"/>
        <end position="269"/>
    </location>
</feature>
<dbReference type="Proteomes" id="UP000815325">
    <property type="component" value="Unassembled WGS sequence"/>
</dbReference>
<name>A0ABQ7GZN4_DUNSA</name>